<organism evidence="1 2">
    <name type="scientific">Acidaminococcus fermentans</name>
    <dbReference type="NCBI Taxonomy" id="905"/>
    <lineage>
        <taxon>Bacteria</taxon>
        <taxon>Bacillati</taxon>
        <taxon>Bacillota</taxon>
        <taxon>Negativicutes</taxon>
        <taxon>Acidaminococcales</taxon>
        <taxon>Acidaminococcaceae</taxon>
        <taxon>Acidaminococcus</taxon>
    </lineage>
</organism>
<dbReference type="InterPro" id="IPR017034">
    <property type="entry name" value="Abi_system_AbiD/AbiF"/>
</dbReference>
<comment type="caution">
    <text evidence="1">The sequence shown here is derived from an EMBL/GenBank/DDBJ whole genome shotgun (WGS) entry which is preliminary data.</text>
</comment>
<evidence type="ECO:0000313" key="1">
    <source>
        <dbReference type="EMBL" id="MSS81080.1"/>
    </source>
</evidence>
<dbReference type="Pfam" id="PF07751">
    <property type="entry name" value="Abi_2"/>
    <property type="match status" value="1"/>
</dbReference>
<dbReference type="InterPro" id="IPR011664">
    <property type="entry name" value="Abi_system_AbiD/AbiF-like"/>
</dbReference>
<reference evidence="1 2" key="1">
    <citation type="submission" date="2019-08" db="EMBL/GenBank/DDBJ databases">
        <title>In-depth cultivation of the pig gut microbiome towards novel bacterial diversity and tailored functional studies.</title>
        <authorList>
            <person name="Wylensek D."/>
            <person name="Hitch T.C.A."/>
            <person name="Clavel T."/>
        </authorList>
    </citation>
    <scope>NUCLEOTIDE SEQUENCE [LARGE SCALE GENOMIC DNA]</scope>
    <source>
        <strain evidence="1 2">WCA-389-WT-5B</strain>
    </source>
</reference>
<dbReference type="Proteomes" id="UP000441455">
    <property type="component" value="Unassembled WGS sequence"/>
</dbReference>
<dbReference type="AlphaFoldDB" id="A0A6N7VJ56"/>
<name>A0A6N7VJ56_ACIFE</name>
<dbReference type="RefSeq" id="WP_022486610.1">
    <property type="nucleotide sequence ID" value="NZ_VULN01000001.1"/>
</dbReference>
<proteinExistence type="predicted"/>
<dbReference type="PIRSF" id="PIRSF034934">
    <property type="entry name" value="AbiF_AbiD"/>
    <property type="match status" value="1"/>
</dbReference>
<evidence type="ECO:0000313" key="2">
    <source>
        <dbReference type="Proteomes" id="UP000441455"/>
    </source>
</evidence>
<gene>
    <name evidence="1" type="ORF">FX155_00350</name>
</gene>
<dbReference type="EMBL" id="VULN01000001">
    <property type="protein sequence ID" value="MSS81080.1"/>
    <property type="molecule type" value="Genomic_DNA"/>
</dbReference>
<dbReference type="OrthoDB" id="5363652at2"/>
<sequence length="315" mass="36431">MGKQKTFKTIEEQISLLKARGLIISDEAYAANYLLSNNYYNIINGYSKYFISKGDTYLPGANFDEVVCLYSFDREIKQAFFNKILSVEGHLKSIFAYHFAKKYRNTPYAYLDTACYDSSKTLSVVTTIYHLSGIINHYKKQPNSSIAHYLKNYGSVPIWVLINYMDFGELRHMISSVSTQLQNSIAHDMETFIQQNLQKSEIFPPETMLSFIENINDVRNICAHNNRLIDFKCRRDCKYWFPLHSSAGLTANDYRNTIYSVYLSMQCFLNSGEFNVLHNSLDFLMQTLNKNLKTISANTIIQTLGFPKDWFTPTS</sequence>
<protein>
    <submittedName>
        <fullName evidence="1">Abi family protein</fullName>
    </submittedName>
</protein>
<accession>A0A6N7VJ56</accession>